<proteinExistence type="predicted"/>
<keyword evidence="1" id="KW-0812">Transmembrane</keyword>
<feature type="transmembrane region" description="Helical" evidence="1">
    <location>
        <begin position="15"/>
        <end position="35"/>
    </location>
</feature>
<reference evidence="3" key="1">
    <citation type="journal article" date="2020" name="New Phytol.">
        <title>Comparative genomics reveals dynamic genome evolution in host specialist ectomycorrhizal fungi.</title>
        <authorList>
            <person name="Lofgren L.A."/>
            <person name="Nguyen N.H."/>
            <person name="Vilgalys R."/>
            <person name="Ruytinx J."/>
            <person name="Liao H.L."/>
            <person name="Branco S."/>
            <person name="Kuo A."/>
            <person name="LaButti K."/>
            <person name="Lipzen A."/>
            <person name="Andreopoulos W."/>
            <person name="Pangilinan J."/>
            <person name="Riley R."/>
            <person name="Hundley H."/>
            <person name="Na H."/>
            <person name="Barry K."/>
            <person name="Grigoriev I.V."/>
            <person name="Stajich J.E."/>
            <person name="Kennedy P.G."/>
        </authorList>
    </citation>
    <scope>NUCLEOTIDE SEQUENCE</scope>
    <source>
        <strain evidence="3">DOB743</strain>
    </source>
</reference>
<evidence type="ECO:0000256" key="1">
    <source>
        <dbReference type="SAM" id="Phobius"/>
    </source>
</evidence>
<evidence type="ECO:0000313" key="4">
    <source>
        <dbReference type="Proteomes" id="UP000714275"/>
    </source>
</evidence>
<comment type="caution">
    <text evidence="3">The sequence shown here is derived from an EMBL/GenBank/DDBJ whole genome shotgun (WGS) entry which is preliminary data.</text>
</comment>
<accession>A0A9P6ZX77</accession>
<sequence>MDLQTLIDLSTSLRFQNYFFVSLAVFWVYDCFLTLDQEVSLIHCPPWKKGSVLYVMARYLPAFLLCVHIYMNYLQNENFVTCKSLLSISYCAAAFCIACAEGIFVLRTYALWGNKKSILGLMLSTVLCLAILDVVMTTAISSQLELELSGWGDGCYSLSHDKMAAAPWSLLVAFELEILVLTIIRVYWAYRERGCALINILLQHNIFYFGIGLCKYCFHSC</sequence>
<dbReference type="Pfam" id="PF20151">
    <property type="entry name" value="DUF6533"/>
    <property type="match status" value="1"/>
</dbReference>
<gene>
    <name evidence="3" type="ORF">EV702DRAFT_1097115</name>
</gene>
<dbReference type="Proteomes" id="UP000714275">
    <property type="component" value="Unassembled WGS sequence"/>
</dbReference>
<dbReference type="OrthoDB" id="3350812at2759"/>
<feature type="transmembrane region" description="Helical" evidence="1">
    <location>
        <begin position="85"/>
        <end position="106"/>
    </location>
</feature>
<feature type="transmembrane region" description="Helical" evidence="1">
    <location>
        <begin position="118"/>
        <end position="140"/>
    </location>
</feature>
<keyword evidence="1" id="KW-1133">Transmembrane helix</keyword>
<dbReference type="AlphaFoldDB" id="A0A9P6ZX77"/>
<feature type="domain" description="DUF6533" evidence="2">
    <location>
        <begin position="18"/>
        <end position="61"/>
    </location>
</feature>
<evidence type="ECO:0000313" key="3">
    <source>
        <dbReference type="EMBL" id="KAG1778063.1"/>
    </source>
</evidence>
<keyword evidence="1" id="KW-0472">Membrane</keyword>
<protein>
    <recommendedName>
        <fullName evidence="2">DUF6533 domain-containing protein</fullName>
    </recommendedName>
</protein>
<feature type="transmembrane region" description="Helical" evidence="1">
    <location>
        <begin position="56"/>
        <end position="73"/>
    </location>
</feature>
<feature type="transmembrane region" description="Helical" evidence="1">
    <location>
        <begin position="168"/>
        <end position="188"/>
    </location>
</feature>
<evidence type="ECO:0000259" key="2">
    <source>
        <dbReference type="Pfam" id="PF20151"/>
    </source>
</evidence>
<name>A0A9P6ZX77_9AGAM</name>
<dbReference type="EMBL" id="JABBWD010000017">
    <property type="protein sequence ID" value="KAG1778063.1"/>
    <property type="molecule type" value="Genomic_DNA"/>
</dbReference>
<dbReference type="InterPro" id="IPR045340">
    <property type="entry name" value="DUF6533"/>
</dbReference>
<keyword evidence="4" id="KW-1185">Reference proteome</keyword>
<organism evidence="3 4">
    <name type="scientific">Suillus placidus</name>
    <dbReference type="NCBI Taxonomy" id="48579"/>
    <lineage>
        <taxon>Eukaryota</taxon>
        <taxon>Fungi</taxon>
        <taxon>Dikarya</taxon>
        <taxon>Basidiomycota</taxon>
        <taxon>Agaricomycotina</taxon>
        <taxon>Agaricomycetes</taxon>
        <taxon>Agaricomycetidae</taxon>
        <taxon>Boletales</taxon>
        <taxon>Suillineae</taxon>
        <taxon>Suillaceae</taxon>
        <taxon>Suillus</taxon>
    </lineage>
</organism>